<evidence type="ECO:0000313" key="1">
    <source>
        <dbReference type="EMBL" id="KAF1834911.1"/>
    </source>
</evidence>
<evidence type="ECO:0000313" key="2">
    <source>
        <dbReference type="Proteomes" id="UP000800040"/>
    </source>
</evidence>
<sequence length="206" mass="23092">MGNSPSKPNKCRHYFDMWCIIWQTHCLPWCQNTLSAADGTSVPSNEEIRVIEDFKKCIVNDGSWYPRKDACSIDTSKFSPVSVDDSKLDIAIEPYISSTALLYLNDTDVDIFAKNQDELPVAYNSTLSPRSIEQSTTPGDGIMYKTCSETGARSEHITFLEGMLLGAVTISLCLAAARWCGQHRQKRQLVAMLDNYVHIDKAKEQT</sequence>
<dbReference type="EMBL" id="ML975295">
    <property type="protein sequence ID" value="KAF1834911.1"/>
    <property type="molecule type" value="Genomic_DNA"/>
</dbReference>
<name>A0A6A5KGJ5_9PLEO</name>
<organism evidence="1 2">
    <name type="scientific">Decorospora gaudefroyi</name>
    <dbReference type="NCBI Taxonomy" id="184978"/>
    <lineage>
        <taxon>Eukaryota</taxon>
        <taxon>Fungi</taxon>
        <taxon>Dikarya</taxon>
        <taxon>Ascomycota</taxon>
        <taxon>Pezizomycotina</taxon>
        <taxon>Dothideomycetes</taxon>
        <taxon>Pleosporomycetidae</taxon>
        <taxon>Pleosporales</taxon>
        <taxon>Pleosporineae</taxon>
        <taxon>Pleosporaceae</taxon>
        <taxon>Decorospora</taxon>
    </lineage>
</organism>
<keyword evidence="2" id="KW-1185">Reference proteome</keyword>
<proteinExistence type="predicted"/>
<gene>
    <name evidence="1" type="ORF">BDW02DRAFT_597783</name>
</gene>
<reference evidence="1" key="1">
    <citation type="submission" date="2020-01" db="EMBL/GenBank/DDBJ databases">
        <authorList>
            <consortium name="DOE Joint Genome Institute"/>
            <person name="Haridas S."/>
            <person name="Albert R."/>
            <person name="Binder M."/>
            <person name="Bloem J."/>
            <person name="Labutti K."/>
            <person name="Salamov A."/>
            <person name="Andreopoulos B."/>
            <person name="Baker S.E."/>
            <person name="Barry K."/>
            <person name="Bills G."/>
            <person name="Bluhm B.H."/>
            <person name="Cannon C."/>
            <person name="Castanera R."/>
            <person name="Culley D.E."/>
            <person name="Daum C."/>
            <person name="Ezra D."/>
            <person name="Gonzalez J.B."/>
            <person name="Henrissat B."/>
            <person name="Kuo A."/>
            <person name="Liang C."/>
            <person name="Lipzen A."/>
            <person name="Lutzoni F."/>
            <person name="Magnuson J."/>
            <person name="Mondo S."/>
            <person name="Nolan M."/>
            <person name="Ohm R."/>
            <person name="Pangilinan J."/>
            <person name="Park H.-J."/>
            <person name="Ramirez L."/>
            <person name="Alfaro M."/>
            <person name="Sun H."/>
            <person name="Tritt A."/>
            <person name="Yoshinaga Y."/>
            <person name="Zwiers L.-H."/>
            <person name="Turgeon B.G."/>
            <person name="Goodwin S.B."/>
            <person name="Spatafora J.W."/>
            <person name="Crous P.W."/>
            <person name="Grigoriev I.V."/>
        </authorList>
    </citation>
    <scope>NUCLEOTIDE SEQUENCE</scope>
    <source>
        <strain evidence="1">P77</strain>
    </source>
</reference>
<dbReference type="Proteomes" id="UP000800040">
    <property type="component" value="Unassembled WGS sequence"/>
</dbReference>
<accession>A0A6A5KGJ5</accession>
<dbReference type="AlphaFoldDB" id="A0A6A5KGJ5"/>
<protein>
    <submittedName>
        <fullName evidence="1">Uncharacterized protein</fullName>
    </submittedName>
</protein>